<evidence type="ECO:0000313" key="2">
    <source>
        <dbReference type="Proteomes" id="UP000218542"/>
    </source>
</evidence>
<organism evidence="1 2">
    <name type="scientific">Candidatus Scalindua japonica</name>
    <dbReference type="NCBI Taxonomy" id="1284222"/>
    <lineage>
        <taxon>Bacteria</taxon>
        <taxon>Pseudomonadati</taxon>
        <taxon>Planctomycetota</taxon>
        <taxon>Candidatus Brocadiia</taxon>
        <taxon>Candidatus Brocadiales</taxon>
        <taxon>Candidatus Scalinduaceae</taxon>
        <taxon>Candidatus Scalindua</taxon>
    </lineage>
</organism>
<accession>A0A286TYX4</accession>
<gene>
    <name evidence="1" type="ORF">SCALIN_C17_0137</name>
</gene>
<sequence>MAYSEFEIETYGHYYTRPLIILPSNAIQKLIIPITINIYNTQQNVFNIQKRILFFSLHAIELTRNHFNYIDNLFKKSTSIGSITKSFNY</sequence>
<keyword evidence="2" id="KW-1185">Reference proteome</keyword>
<evidence type="ECO:0000313" key="1">
    <source>
        <dbReference type="EMBL" id="GAX61103.1"/>
    </source>
</evidence>
<name>A0A286TYX4_9BACT</name>
<dbReference type="AlphaFoldDB" id="A0A286TYX4"/>
<reference evidence="2" key="1">
    <citation type="journal article" date="2017" name="Environ. Microbiol. Rep.">
        <title>Genetic Diversity of Marine Anaerobic Ammonium-Oxidizing Bacteria as Revealed by Genomic and Proteomic Analyses of 'Candidatus Scalindua japonica'.</title>
        <authorList>
            <person name="Oshiki M."/>
            <person name="Mizuto K."/>
            <person name="Kimura Z."/>
            <person name="Kindaichi T."/>
            <person name="Satoh H."/>
            <person name="Okabe S."/>
        </authorList>
    </citation>
    <scope>NUCLEOTIDE SEQUENCE [LARGE SCALE GENOMIC DNA]</scope>
    <source>
        <strain evidence="2">husup-a2</strain>
    </source>
</reference>
<proteinExistence type="predicted"/>
<dbReference type="Proteomes" id="UP000218542">
    <property type="component" value="Unassembled WGS sequence"/>
</dbReference>
<comment type="caution">
    <text evidence="1">The sequence shown here is derived from an EMBL/GenBank/DDBJ whole genome shotgun (WGS) entry which is preliminary data.</text>
</comment>
<dbReference type="EMBL" id="BAOS01000017">
    <property type="protein sequence ID" value="GAX61103.1"/>
    <property type="molecule type" value="Genomic_DNA"/>
</dbReference>
<protein>
    <submittedName>
        <fullName evidence="1">Uncharacterized protein</fullName>
    </submittedName>
</protein>